<dbReference type="InterPro" id="IPR051411">
    <property type="entry name" value="Polyketide_trans_af380"/>
</dbReference>
<dbReference type="PANTHER" id="PTHR47751:SF2">
    <property type="entry name" value="DLTD N-TERMINAL DOMAIN PROTEIN (AFU_ORTHOLOGUE AFUA_8G00380)-RELATED"/>
    <property type="match status" value="1"/>
</dbReference>
<name>A0A6J6RSE4_9ZZZZ</name>
<proteinExistence type="predicted"/>
<organism evidence="2">
    <name type="scientific">freshwater metagenome</name>
    <dbReference type="NCBI Taxonomy" id="449393"/>
    <lineage>
        <taxon>unclassified sequences</taxon>
        <taxon>metagenomes</taxon>
        <taxon>ecological metagenomes</taxon>
    </lineage>
</organism>
<evidence type="ECO:0000313" key="2">
    <source>
        <dbReference type="EMBL" id="CAB4725470.1"/>
    </source>
</evidence>
<evidence type="ECO:0000259" key="1">
    <source>
        <dbReference type="Pfam" id="PF02129"/>
    </source>
</evidence>
<dbReference type="InterPro" id="IPR000383">
    <property type="entry name" value="Xaa-Pro-like_dom"/>
</dbReference>
<dbReference type="EMBL" id="CAEZYR010000002">
    <property type="protein sequence ID" value="CAB4725470.1"/>
    <property type="molecule type" value="Genomic_DNA"/>
</dbReference>
<dbReference type="AlphaFoldDB" id="A0A6J6RSE4"/>
<dbReference type="PANTHER" id="PTHR47751">
    <property type="entry name" value="SUPERFAMILY HYDROLASE, PUTATIVE (AFU_ORTHOLOGUE AFUA_2G16580)-RELATED"/>
    <property type="match status" value="1"/>
</dbReference>
<dbReference type="Pfam" id="PF02129">
    <property type="entry name" value="Peptidase_S15"/>
    <property type="match status" value="1"/>
</dbReference>
<sequence length="314" mass="35221">MKVEEVSFTSEGVTIRGDLYLPEGATGPVAAVAMAGGWCYVKELRQPDYAKVFVEAGMAALIFDYRNLGASDGDVRQHLDPWAQIEDYKSALSFLESRSEIDSDRLGVWGISYSGGHALVLAAIDDRVKCAVGNVPVIDGYNTMWRVHGSEGFRRLRSLIADDRTKRFATGEYGYMPMSCDPKNGLAAWPFDEVRTVFEELQKTQAPRHEHRNTIASVELLMQYDALPYASRITTTPFMMIIAQGDDITMEDMEVEAFHQIRTPVKRLVVLPETSHMTLYSDLSRLELASRAAASWYTDHLVNINTPERLLTQI</sequence>
<feature type="domain" description="Xaa-Pro dipeptidyl-peptidase-like" evidence="1">
    <location>
        <begin position="12"/>
        <end position="155"/>
    </location>
</feature>
<dbReference type="SUPFAM" id="SSF53474">
    <property type="entry name" value="alpha/beta-Hydrolases"/>
    <property type="match status" value="1"/>
</dbReference>
<dbReference type="Gene3D" id="1.10.10.800">
    <property type="match status" value="1"/>
</dbReference>
<dbReference type="GO" id="GO:0016787">
    <property type="term" value="F:hydrolase activity"/>
    <property type="evidence" value="ECO:0007669"/>
    <property type="project" value="InterPro"/>
</dbReference>
<accession>A0A6J6RSE4</accession>
<protein>
    <submittedName>
        <fullName evidence="2">Unannotated protein</fullName>
    </submittedName>
</protein>
<gene>
    <name evidence="2" type="ORF">UFOPK2754_00110</name>
</gene>
<dbReference type="InterPro" id="IPR029058">
    <property type="entry name" value="AB_hydrolase_fold"/>
</dbReference>
<reference evidence="2" key="1">
    <citation type="submission" date="2020-05" db="EMBL/GenBank/DDBJ databases">
        <authorList>
            <person name="Chiriac C."/>
            <person name="Salcher M."/>
            <person name="Ghai R."/>
            <person name="Kavagutti S V."/>
        </authorList>
    </citation>
    <scope>NUCLEOTIDE SEQUENCE</scope>
</reference>
<dbReference type="Gene3D" id="3.40.50.1820">
    <property type="entry name" value="alpha/beta hydrolase"/>
    <property type="match status" value="1"/>
</dbReference>